<protein>
    <recommendedName>
        <fullName evidence="1">RNA-directed DNA polymerase</fullName>
        <ecNumber evidence="1">2.7.7.49</ecNumber>
    </recommendedName>
</protein>
<dbReference type="Gene3D" id="1.10.340.70">
    <property type="match status" value="1"/>
</dbReference>
<evidence type="ECO:0000313" key="4">
    <source>
        <dbReference type="EMBL" id="UYV64543.1"/>
    </source>
</evidence>
<dbReference type="SUPFAM" id="SSF53098">
    <property type="entry name" value="Ribonuclease H-like"/>
    <property type="match status" value="1"/>
</dbReference>
<dbReference type="Proteomes" id="UP001235939">
    <property type="component" value="Chromosome 03"/>
</dbReference>
<dbReference type="InterPro" id="IPR036397">
    <property type="entry name" value="RNaseH_sf"/>
</dbReference>
<feature type="compositionally biased region" description="Polar residues" evidence="2">
    <location>
        <begin position="437"/>
        <end position="449"/>
    </location>
</feature>
<sequence length="465" mass="52949">MADRIAELNPKAEIYKDIQDYQEYQRIKYVIPAVEIPSYLPSEKIPSGLPVNRNQLSLGCGSNCQRRPAAEDDKNSFQYKIEYIKGTSNTEADVLSRLPMFTPEQNPKEHDSEPVEMVLLMDALDSSPVTSDDIRESLPRDPALRQALDHTLQGWSEETPKEMELMPYWNYRYELGACEGLLFWGNRVIIPTNLIAKMLDELHNSHQGIVGLKSVARTLFWWPGLDKDIEETVRRCNCCQSHASMPPRTTPVNWPSTNQPWDRVHIDHLGPFEQNLYLIVVDACTKWIEAIPVPNTSTRETIKQLRCLFARFGIPRTLVSDNGTGFTSEEFRQFMTRNGIHHLRTAPFHPSSNGLAERAVQTIKTGLKKVQQGSISQHLAEILLGYRRTPIASIGKSPFEMMFGHNIRSRLDLILPNPGVSEPDINTEPEELIPQRQEVTSEPQSNQSRVPRLLHHLSSESPQEI</sequence>
<reference evidence="4 5" key="1">
    <citation type="submission" date="2022-01" db="EMBL/GenBank/DDBJ databases">
        <title>A chromosomal length assembly of Cordylochernes scorpioides.</title>
        <authorList>
            <person name="Zeh D."/>
            <person name="Zeh J."/>
        </authorList>
    </citation>
    <scope>NUCLEOTIDE SEQUENCE [LARGE SCALE GENOMIC DNA]</scope>
    <source>
        <strain evidence="4">IN4F17</strain>
        <tissue evidence="4">Whole Body</tissue>
    </source>
</reference>
<accession>A0ABY6K9N5</accession>
<dbReference type="EMBL" id="CP092865">
    <property type="protein sequence ID" value="UYV64543.1"/>
    <property type="molecule type" value="Genomic_DNA"/>
</dbReference>
<keyword evidence="5" id="KW-1185">Reference proteome</keyword>
<dbReference type="InterPro" id="IPR041588">
    <property type="entry name" value="Integrase_H2C2"/>
</dbReference>
<evidence type="ECO:0000256" key="2">
    <source>
        <dbReference type="SAM" id="MobiDB-lite"/>
    </source>
</evidence>
<dbReference type="InterPro" id="IPR012337">
    <property type="entry name" value="RNaseH-like_sf"/>
</dbReference>
<name>A0ABY6K9N5_9ARAC</name>
<evidence type="ECO:0000313" key="5">
    <source>
        <dbReference type="Proteomes" id="UP001235939"/>
    </source>
</evidence>
<dbReference type="PANTHER" id="PTHR37984:SF5">
    <property type="entry name" value="PROTEIN NYNRIN-LIKE"/>
    <property type="match status" value="1"/>
</dbReference>
<evidence type="ECO:0000259" key="3">
    <source>
        <dbReference type="PROSITE" id="PS50994"/>
    </source>
</evidence>
<evidence type="ECO:0000256" key="1">
    <source>
        <dbReference type="ARBA" id="ARBA00012493"/>
    </source>
</evidence>
<dbReference type="PROSITE" id="PS50994">
    <property type="entry name" value="INTEGRASE"/>
    <property type="match status" value="1"/>
</dbReference>
<dbReference type="EC" id="2.7.7.49" evidence="1"/>
<dbReference type="Pfam" id="PF00665">
    <property type="entry name" value="rve"/>
    <property type="match status" value="1"/>
</dbReference>
<dbReference type="PANTHER" id="PTHR37984">
    <property type="entry name" value="PROTEIN CBG26694"/>
    <property type="match status" value="1"/>
</dbReference>
<dbReference type="InterPro" id="IPR001584">
    <property type="entry name" value="Integrase_cat-core"/>
</dbReference>
<dbReference type="InterPro" id="IPR050951">
    <property type="entry name" value="Retrovirus_Pol_polyprotein"/>
</dbReference>
<dbReference type="Pfam" id="PF17921">
    <property type="entry name" value="Integrase_H2C2"/>
    <property type="match status" value="1"/>
</dbReference>
<dbReference type="Gene3D" id="3.30.420.10">
    <property type="entry name" value="Ribonuclease H-like superfamily/Ribonuclease H"/>
    <property type="match status" value="1"/>
</dbReference>
<proteinExistence type="predicted"/>
<feature type="region of interest" description="Disordered" evidence="2">
    <location>
        <begin position="418"/>
        <end position="465"/>
    </location>
</feature>
<gene>
    <name evidence="4" type="ORF">LAZ67_3001151</name>
</gene>
<organism evidence="4 5">
    <name type="scientific">Cordylochernes scorpioides</name>
    <dbReference type="NCBI Taxonomy" id="51811"/>
    <lineage>
        <taxon>Eukaryota</taxon>
        <taxon>Metazoa</taxon>
        <taxon>Ecdysozoa</taxon>
        <taxon>Arthropoda</taxon>
        <taxon>Chelicerata</taxon>
        <taxon>Arachnida</taxon>
        <taxon>Pseudoscorpiones</taxon>
        <taxon>Cheliferoidea</taxon>
        <taxon>Chernetidae</taxon>
        <taxon>Cordylochernes</taxon>
    </lineage>
</organism>
<feature type="domain" description="Integrase catalytic" evidence="3">
    <location>
        <begin position="256"/>
        <end position="406"/>
    </location>
</feature>